<proteinExistence type="predicted"/>
<feature type="domain" description="Polymerase nucleotidyl transferase" evidence="1">
    <location>
        <begin position="2"/>
        <end position="61"/>
    </location>
</feature>
<evidence type="ECO:0000259" key="1">
    <source>
        <dbReference type="Pfam" id="PF01909"/>
    </source>
</evidence>
<dbReference type="GO" id="GO:0016779">
    <property type="term" value="F:nucleotidyltransferase activity"/>
    <property type="evidence" value="ECO:0007669"/>
    <property type="project" value="InterPro"/>
</dbReference>
<dbReference type="InterPro" id="IPR002934">
    <property type="entry name" value="Polymerase_NTP_transf_dom"/>
</dbReference>
<organism evidence="2">
    <name type="scientific">Caldiarchaeum subterraneum</name>
    <dbReference type="NCBI Taxonomy" id="311458"/>
    <lineage>
        <taxon>Archaea</taxon>
        <taxon>Nitrososphaerota</taxon>
        <taxon>Candidatus Caldarchaeales</taxon>
        <taxon>Candidatus Caldarchaeaceae</taxon>
        <taxon>Candidatus Caldarchaeum</taxon>
    </lineage>
</organism>
<dbReference type="SUPFAM" id="SSF81301">
    <property type="entry name" value="Nucleotidyltransferase"/>
    <property type="match status" value="1"/>
</dbReference>
<evidence type="ECO:0000313" key="2">
    <source>
        <dbReference type="EMBL" id="HHK69261.1"/>
    </source>
</evidence>
<dbReference type="PANTHER" id="PTHR37030">
    <property type="entry name" value="NUCLEOTIDYLTRANSFERASE"/>
    <property type="match status" value="1"/>
</dbReference>
<dbReference type="Gene3D" id="3.30.460.10">
    <property type="entry name" value="Beta Polymerase, domain 2"/>
    <property type="match status" value="1"/>
</dbReference>
<name>A0A7C5LDR0_CALS0</name>
<comment type="caution">
    <text evidence="2">The sequence shown here is derived from an EMBL/GenBank/DDBJ whole genome shotgun (WGS) entry which is preliminary data.</text>
</comment>
<dbReference type="CDD" id="cd05403">
    <property type="entry name" value="NT_KNTase_like"/>
    <property type="match status" value="1"/>
</dbReference>
<gene>
    <name evidence="2" type="ORF">ENM11_09005</name>
</gene>
<protein>
    <submittedName>
        <fullName evidence="2">DNA polymerase subunit beta</fullName>
    </submittedName>
</protein>
<dbReference type="InterPro" id="IPR043519">
    <property type="entry name" value="NT_sf"/>
</dbReference>
<dbReference type="Pfam" id="PF01909">
    <property type="entry name" value="NTP_transf_2"/>
    <property type="match status" value="1"/>
</dbReference>
<reference evidence="2" key="1">
    <citation type="journal article" date="2020" name="mSystems">
        <title>Genome- and Community-Level Interaction Insights into Carbon Utilization and Element Cycling Functions of Hydrothermarchaeota in Hydrothermal Sediment.</title>
        <authorList>
            <person name="Zhou Z."/>
            <person name="Liu Y."/>
            <person name="Xu W."/>
            <person name="Pan J."/>
            <person name="Luo Z.H."/>
            <person name="Li M."/>
        </authorList>
    </citation>
    <scope>NUCLEOTIDE SEQUENCE [LARGE SCALE GENOMIC DNA]</scope>
    <source>
        <strain evidence="2">SpSt-1056</strain>
    </source>
</reference>
<sequence length="90" mass="10107">MAKAARELLPDAEVYVFGSAVTGDCVASSDVDILIVSEQLPARNIERAWIKVEIEEKAGLPPYHPFELHLTTLDEAEPYFRRARHSLTKL</sequence>
<dbReference type="EMBL" id="DRWN01000076">
    <property type="protein sequence ID" value="HHK69261.1"/>
    <property type="molecule type" value="Genomic_DNA"/>
</dbReference>
<dbReference type="PANTHER" id="PTHR37030:SF1">
    <property type="entry name" value="NUCLEOTIDYLTRANSFERASE"/>
    <property type="match status" value="1"/>
</dbReference>
<accession>A0A7C5LDR0</accession>
<dbReference type="AlphaFoldDB" id="A0A7C5LDR0"/>